<protein>
    <submittedName>
        <fullName evidence="3">Aste57867_5618 protein</fullName>
    </submittedName>
</protein>
<feature type="region of interest" description="Disordered" evidence="1">
    <location>
        <begin position="436"/>
        <end position="455"/>
    </location>
</feature>
<evidence type="ECO:0000313" key="4">
    <source>
        <dbReference type="Proteomes" id="UP000332933"/>
    </source>
</evidence>
<name>A0A485KES5_9STRA</name>
<organism evidence="3 4">
    <name type="scientific">Aphanomyces stellatus</name>
    <dbReference type="NCBI Taxonomy" id="120398"/>
    <lineage>
        <taxon>Eukaryota</taxon>
        <taxon>Sar</taxon>
        <taxon>Stramenopiles</taxon>
        <taxon>Oomycota</taxon>
        <taxon>Saprolegniomycetes</taxon>
        <taxon>Saprolegniales</taxon>
        <taxon>Verrucalvaceae</taxon>
        <taxon>Aphanomyces</taxon>
    </lineage>
</organism>
<dbReference type="EMBL" id="CAADRA010002084">
    <property type="protein sequence ID" value="VFT82664.1"/>
    <property type="molecule type" value="Genomic_DNA"/>
</dbReference>
<keyword evidence="4" id="KW-1185">Reference proteome</keyword>
<dbReference type="EMBL" id="VJMH01002082">
    <property type="protein sequence ID" value="KAF0710167.1"/>
    <property type="molecule type" value="Genomic_DNA"/>
</dbReference>
<reference evidence="2" key="2">
    <citation type="submission" date="2019-06" db="EMBL/GenBank/DDBJ databases">
        <title>Genomics analysis of Aphanomyces spp. identifies a new class of oomycete effector associated with host adaptation.</title>
        <authorList>
            <person name="Gaulin E."/>
        </authorList>
    </citation>
    <scope>NUCLEOTIDE SEQUENCE</scope>
    <source>
        <strain evidence="2">CBS 578.67</strain>
    </source>
</reference>
<sequence length="455" mass="50036">MSSSVRATIDLTRLDDEKASSALAAIDLTEDLDDEAHSPRFLKAPLRSGSSNCTSELPRACKLLPTDSPSSDDDDDVEVLEIRPPTIPCPPSTNAQRRPIQIPLVDSDDDEDALPSRSHEMTRQKRYATTRESVGAASTYIHRLPPAWTFPTLDCLSMWQLWFRGDRAQGLGPLRFLTDASIVSTNIASLAMFEGTSVVMHVLLSNVKACEGFGTDNDVAALSLDRLTSVFLDAFARIFPGRGAADEPISAFFPASDDFNYDQPPPTMRSFPFDGITCRAMWHLWFCGIPTKLRTVSPCLLDANSKRHRTKTQKLMDTLTAVAIEYNLVASKAALQAKDAATLDDLFDAVIDAWREGFDVAFSGDTLVADAIEWIAKANESKRSAMASVPTKSVPHMTTCDVVVFERRHTRSTAKAESMPAIGLVVVEAARKERRVMKSNEPAEPISKRLRRSAV</sequence>
<reference evidence="3 4" key="1">
    <citation type="submission" date="2019-03" db="EMBL/GenBank/DDBJ databases">
        <authorList>
            <person name="Gaulin E."/>
            <person name="Dumas B."/>
        </authorList>
    </citation>
    <scope>NUCLEOTIDE SEQUENCE [LARGE SCALE GENOMIC DNA]</scope>
    <source>
        <strain evidence="3">CBS 568.67</strain>
    </source>
</reference>
<dbReference type="AlphaFoldDB" id="A0A485KES5"/>
<proteinExistence type="predicted"/>
<accession>A0A485KES5</accession>
<dbReference type="Proteomes" id="UP000332933">
    <property type="component" value="Unassembled WGS sequence"/>
</dbReference>
<evidence type="ECO:0000256" key="1">
    <source>
        <dbReference type="SAM" id="MobiDB-lite"/>
    </source>
</evidence>
<gene>
    <name evidence="3" type="primary">Aste57867_5618</name>
    <name evidence="2" type="ORF">As57867_005605</name>
    <name evidence="3" type="ORF">ASTE57867_5618</name>
</gene>
<evidence type="ECO:0000313" key="2">
    <source>
        <dbReference type="EMBL" id="KAF0710167.1"/>
    </source>
</evidence>
<evidence type="ECO:0000313" key="3">
    <source>
        <dbReference type="EMBL" id="VFT82664.1"/>
    </source>
</evidence>